<feature type="compositionally biased region" description="Polar residues" evidence="1">
    <location>
        <begin position="203"/>
        <end position="218"/>
    </location>
</feature>
<gene>
    <name evidence="2" type="ORF">BCR32DRAFT_307342</name>
</gene>
<reference evidence="2 3" key="2">
    <citation type="submission" date="2016-08" db="EMBL/GenBank/DDBJ databases">
        <title>Pervasive Adenine N6-methylation of Active Genes in Fungi.</title>
        <authorList>
            <consortium name="DOE Joint Genome Institute"/>
            <person name="Mondo S.J."/>
            <person name="Dannebaum R.O."/>
            <person name="Kuo R.C."/>
            <person name="Labutti K."/>
            <person name="Haridas S."/>
            <person name="Kuo A."/>
            <person name="Salamov A."/>
            <person name="Ahrendt S.R."/>
            <person name="Lipzen A."/>
            <person name="Sullivan W."/>
            <person name="Andreopoulos W.B."/>
            <person name="Clum A."/>
            <person name="Lindquist E."/>
            <person name="Daum C."/>
            <person name="Ramamoorthy G.K."/>
            <person name="Gryganskyi A."/>
            <person name="Culley D."/>
            <person name="Magnuson J.K."/>
            <person name="James T.Y."/>
            <person name="O'Malley M.A."/>
            <person name="Stajich J.E."/>
            <person name="Spatafora J.W."/>
            <person name="Visel A."/>
            <person name="Grigoriev I.V."/>
        </authorList>
    </citation>
    <scope>NUCLEOTIDE SEQUENCE [LARGE SCALE GENOMIC DNA]</scope>
    <source>
        <strain evidence="2 3">S4</strain>
    </source>
</reference>
<dbReference type="EMBL" id="MCFG01000591">
    <property type="protein sequence ID" value="ORX63737.1"/>
    <property type="molecule type" value="Genomic_DNA"/>
</dbReference>
<feature type="compositionally biased region" description="Low complexity" evidence="1">
    <location>
        <begin position="219"/>
        <end position="231"/>
    </location>
</feature>
<accession>A0A1Y1VR39</accession>
<feature type="compositionally biased region" description="Basic and acidic residues" evidence="1">
    <location>
        <begin position="177"/>
        <end position="190"/>
    </location>
</feature>
<evidence type="ECO:0000313" key="3">
    <source>
        <dbReference type="Proteomes" id="UP000193944"/>
    </source>
</evidence>
<keyword evidence="3" id="KW-1185">Reference proteome</keyword>
<organism evidence="2 3">
    <name type="scientific">Anaeromyces robustus</name>
    <dbReference type="NCBI Taxonomy" id="1754192"/>
    <lineage>
        <taxon>Eukaryota</taxon>
        <taxon>Fungi</taxon>
        <taxon>Fungi incertae sedis</taxon>
        <taxon>Chytridiomycota</taxon>
        <taxon>Chytridiomycota incertae sedis</taxon>
        <taxon>Neocallimastigomycetes</taxon>
        <taxon>Neocallimastigales</taxon>
        <taxon>Neocallimastigaceae</taxon>
        <taxon>Anaeromyces</taxon>
    </lineage>
</organism>
<reference evidence="2 3" key="1">
    <citation type="submission" date="2016-08" db="EMBL/GenBank/DDBJ databases">
        <title>A Parts List for Fungal Cellulosomes Revealed by Comparative Genomics.</title>
        <authorList>
            <consortium name="DOE Joint Genome Institute"/>
            <person name="Haitjema C.H."/>
            <person name="Gilmore S.P."/>
            <person name="Henske J.K."/>
            <person name="Solomon K.V."/>
            <person name="De Groot R."/>
            <person name="Kuo A."/>
            <person name="Mondo S.J."/>
            <person name="Salamov A.A."/>
            <person name="Labutti K."/>
            <person name="Zhao Z."/>
            <person name="Chiniquy J."/>
            <person name="Barry K."/>
            <person name="Brewer H.M."/>
            <person name="Purvine S.O."/>
            <person name="Wright A.T."/>
            <person name="Boxma B."/>
            <person name="Van Alen T."/>
            <person name="Hackstein J.H."/>
            <person name="Baker S.E."/>
            <person name="Grigoriev I.V."/>
            <person name="O'Malley M.A."/>
        </authorList>
    </citation>
    <scope>NUCLEOTIDE SEQUENCE [LARGE SCALE GENOMIC DNA]</scope>
    <source>
        <strain evidence="2 3">S4</strain>
    </source>
</reference>
<dbReference type="AlphaFoldDB" id="A0A1Y1VR39"/>
<comment type="caution">
    <text evidence="2">The sequence shown here is derived from an EMBL/GenBank/DDBJ whole genome shotgun (WGS) entry which is preliminary data.</text>
</comment>
<name>A0A1Y1VR39_9FUNG</name>
<feature type="region of interest" description="Disordered" evidence="1">
    <location>
        <begin position="177"/>
        <end position="231"/>
    </location>
</feature>
<evidence type="ECO:0000256" key="1">
    <source>
        <dbReference type="SAM" id="MobiDB-lite"/>
    </source>
</evidence>
<protein>
    <submittedName>
        <fullName evidence="2">Uncharacterized protein</fullName>
    </submittedName>
</protein>
<sequence>MENQSKSITFNRLPILGSSKTTFDEWKFSFDHWCKTFNITEESEKIDYLLAITDKIARTIVYNSLNKSTPDDYDTILTNLGKHFKKTTSKNSRILELSSITIRKDESISDFDLRFSDLLNQVNKTVTMSDVIVTSYYINAYRNWPKIYENLMEEEPITLEGAMKITSKKEKIMNLIKENKEKGTSSKEKLSNSNSTRKHTDNHYNNYSYKNVTNFKQPSKSNYEKYNSNNNNYNNQNKSFFNNNYYEQNKNNHYNKEKLTNETNNNPKGKLNDNDIDEITKKLAGLNLNFCVNCLRIGHNYEECNEKEIDENNDDHLN</sequence>
<dbReference type="OrthoDB" id="10410195at2759"/>
<proteinExistence type="predicted"/>
<dbReference type="Proteomes" id="UP000193944">
    <property type="component" value="Unassembled WGS sequence"/>
</dbReference>
<evidence type="ECO:0000313" key="2">
    <source>
        <dbReference type="EMBL" id="ORX63737.1"/>
    </source>
</evidence>